<feature type="transmembrane region" description="Helical" evidence="12">
    <location>
        <begin position="60"/>
        <end position="80"/>
    </location>
</feature>
<evidence type="ECO:0000256" key="1">
    <source>
        <dbReference type="ARBA" id="ARBA00004389"/>
    </source>
</evidence>
<organism evidence="13 14">
    <name type="scientific">Pachysolen tannophilus NRRL Y-2460</name>
    <dbReference type="NCBI Taxonomy" id="669874"/>
    <lineage>
        <taxon>Eukaryota</taxon>
        <taxon>Fungi</taxon>
        <taxon>Dikarya</taxon>
        <taxon>Ascomycota</taxon>
        <taxon>Saccharomycotina</taxon>
        <taxon>Pichiomycetes</taxon>
        <taxon>Pachysolenaceae</taxon>
        <taxon>Pachysolen</taxon>
    </lineage>
</organism>
<name>A0A1E4U072_PACTA</name>
<dbReference type="AlphaFoldDB" id="A0A1E4U072"/>
<dbReference type="EMBL" id="KV454012">
    <property type="protein sequence ID" value="ODV97384.1"/>
    <property type="molecule type" value="Genomic_DNA"/>
</dbReference>
<evidence type="ECO:0000256" key="10">
    <source>
        <dbReference type="PIRNR" id="PIRNR006398"/>
    </source>
</evidence>
<dbReference type="OrthoDB" id="5401193at2759"/>
<sequence>MSQVPGGQKTLQKRHARAEKKQQLSAQTPTSTRSAGAGGSSSTLLKLFTDEAQGLKVDPLVVLVLAVGFIFSVVILHIIAKLTGKFIS</sequence>
<keyword evidence="5 10" id="KW-0256">Endoplasmic reticulum</keyword>
<keyword evidence="6 10" id="KW-0653">Protein transport</keyword>
<dbReference type="Pfam" id="PF03911">
    <property type="entry name" value="Sec61_beta"/>
    <property type="match status" value="1"/>
</dbReference>
<dbReference type="PANTHER" id="PTHR13509">
    <property type="entry name" value="SEC61 SUBUNIT BETA"/>
    <property type="match status" value="1"/>
</dbReference>
<accession>A0A1E4U072</accession>
<dbReference type="InterPro" id="IPR030671">
    <property type="entry name" value="Sec61-beta/Sbh"/>
</dbReference>
<feature type="region of interest" description="Disordered" evidence="11">
    <location>
        <begin position="1"/>
        <end position="40"/>
    </location>
</feature>
<keyword evidence="8 10" id="KW-0811">Translocation</keyword>
<dbReference type="GO" id="GO:0006886">
    <property type="term" value="P:intracellular protein transport"/>
    <property type="evidence" value="ECO:0007669"/>
    <property type="project" value="InterPro"/>
</dbReference>
<dbReference type="GO" id="GO:0005784">
    <property type="term" value="C:Sec61 translocon complex"/>
    <property type="evidence" value="ECO:0007669"/>
    <property type="project" value="UniProtKB-UniRule"/>
</dbReference>
<dbReference type="STRING" id="669874.A0A1E4U072"/>
<protein>
    <recommendedName>
        <fullName evidence="10">Protein transport protein Sec61 subunit beta</fullName>
    </recommendedName>
</protein>
<keyword evidence="4 12" id="KW-0812">Transmembrane</keyword>
<evidence type="ECO:0000256" key="11">
    <source>
        <dbReference type="SAM" id="MobiDB-lite"/>
    </source>
</evidence>
<keyword evidence="3 10" id="KW-0813">Transport</keyword>
<evidence type="ECO:0000256" key="7">
    <source>
        <dbReference type="ARBA" id="ARBA00022989"/>
    </source>
</evidence>
<comment type="subcellular location">
    <subcellularLocation>
        <location evidence="1">Endoplasmic reticulum membrane</location>
        <topology evidence="1">Single-pass membrane protein</topology>
    </subcellularLocation>
</comment>
<evidence type="ECO:0000256" key="6">
    <source>
        <dbReference type="ARBA" id="ARBA00022927"/>
    </source>
</evidence>
<dbReference type="InterPro" id="IPR016482">
    <property type="entry name" value="SecG/Sec61-beta/Sbh"/>
</dbReference>
<comment type="similarity">
    <text evidence="2 10">Belongs to the SEC61-beta family.</text>
</comment>
<dbReference type="PIRSF" id="PIRSF006398">
    <property type="entry name" value="Sec61_beta_euk"/>
    <property type="match status" value="1"/>
</dbReference>
<comment type="function">
    <text evidence="10">Necessary for protein translocation in the endoplasmic reticulum.</text>
</comment>
<evidence type="ECO:0000256" key="12">
    <source>
        <dbReference type="SAM" id="Phobius"/>
    </source>
</evidence>
<gene>
    <name evidence="13" type="ORF">PACTADRAFT_49106</name>
</gene>
<reference evidence="14" key="1">
    <citation type="submission" date="2016-05" db="EMBL/GenBank/DDBJ databases">
        <title>Comparative genomics of biotechnologically important yeasts.</title>
        <authorList>
            <consortium name="DOE Joint Genome Institute"/>
            <person name="Riley R."/>
            <person name="Haridas S."/>
            <person name="Wolfe K.H."/>
            <person name="Lopes M.R."/>
            <person name="Hittinger C.T."/>
            <person name="Goker M."/>
            <person name="Salamov A."/>
            <person name="Wisecaver J."/>
            <person name="Long T.M."/>
            <person name="Aerts A.L."/>
            <person name="Barry K."/>
            <person name="Choi C."/>
            <person name="Clum A."/>
            <person name="Coughlan A.Y."/>
            <person name="Deshpande S."/>
            <person name="Douglass A.P."/>
            <person name="Hanson S.J."/>
            <person name="Klenk H.-P."/>
            <person name="Labutti K."/>
            <person name="Lapidus A."/>
            <person name="Lindquist E."/>
            <person name="Lipzen A."/>
            <person name="Meier-Kolthoff J.P."/>
            <person name="Ohm R.A."/>
            <person name="Otillar R.P."/>
            <person name="Pangilinan J."/>
            <person name="Peng Y."/>
            <person name="Rokas A."/>
            <person name="Rosa C.A."/>
            <person name="Scheuner C."/>
            <person name="Sibirny A.A."/>
            <person name="Slot J.C."/>
            <person name="Stielow J.B."/>
            <person name="Sun H."/>
            <person name="Kurtzman C.P."/>
            <person name="Blackwell M."/>
            <person name="Grigoriev I.V."/>
            <person name="Jeffries T.W."/>
        </authorList>
    </citation>
    <scope>NUCLEOTIDE SEQUENCE [LARGE SCALE GENOMIC DNA]</scope>
    <source>
        <strain evidence="14">NRRL Y-2460</strain>
    </source>
</reference>
<evidence type="ECO:0000256" key="3">
    <source>
        <dbReference type="ARBA" id="ARBA00022448"/>
    </source>
</evidence>
<evidence type="ECO:0000313" key="14">
    <source>
        <dbReference type="Proteomes" id="UP000094236"/>
    </source>
</evidence>
<proteinExistence type="inferred from homology"/>
<evidence type="ECO:0000256" key="4">
    <source>
        <dbReference type="ARBA" id="ARBA00022692"/>
    </source>
</evidence>
<evidence type="ECO:0000256" key="5">
    <source>
        <dbReference type="ARBA" id="ARBA00022824"/>
    </source>
</evidence>
<evidence type="ECO:0000313" key="13">
    <source>
        <dbReference type="EMBL" id="ODV97384.1"/>
    </source>
</evidence>
<evidence type="ECO:0000256" key="8">
    <source>
        <dbReference type="ARBA" id="ARBA00023010"/>
    </source>
</evidence>
<keyword evidence="7 12" id="KW-1133">Transmembrane helix</keyword>
<keyword evidence="9 10" id="KW-0472">Membrane</keyword>
<dbReference type="Proteomes" id="UP000094236">
    <property type="component" value="Unassembled WGS sequence"/>
</dbReference>
<keyword evidence="14" id="KW-1185">Reference proteome</keyword>
<evidence type="ECO:0000256" key="9">
    <source>
        <dbReference type="ARBA" id="ARBA00023136"/>
    </source>
</evidence>
<evidence type="ECO:0000256" key="2">
    <source>
        <dbReference type="ARBA" id="ARBA00006103"/>
    </source>
</evidence>
<feature type="compositionally biased region" description="Low complexity" evidence="11">
    <location>
        <begin position="30"/>
        <end position="40"/>
    </location>
</feature>